<dbReference type="Pfam" id="PF02944">
    <property type="entry name" value="BESS"/>
    <property type="match status" value="1"/>
</dbReference>
<evidence type="ECO:0000259" key="4">
    <source>
        <dbReference type="PROSITE" id="PS51031"/>
    </source>
</evidence>
<dbReference type="InterPro" id="IPR039353">
    <property type="entry name" value="TF_Adf1"/>
</dbReference>
<dbReference type="PANTHER" id="PTHR12243:SF69">
    <property type="entry name" value="SI:CH73-59F11.3"/>
    <property type="match status" value="1"/>
</dbReference>
<dbReference type="GO" id="GO:0005667">
    <property type="term" value="C:transcription regulator complex"/>
    <property type="evidence" value="ECO:0007669"/>
    <property type="project" value="TreeGrafter"/>
</dbReference>
<feature type="compositionally biased region" description="Acidic residues" evidence="2">
    <location>
        <begin position="123"/>
        <end position="142"/>
    </location>
</feature>
<dbReference type="GO" id="GO:0003677">
    <property type="term" value="F:DNA binding"/>
    <property type="evidence" value="ECO:0007669"/>
    <property type="project" value="InterPro"/>
</dbReference>
<organism evidence="5 6">
    <name type="scientific">Macrosiphum euphorbiae</name>
    <name type="common">potato aphid</name>
    <dbReference type="NCBI Taxonomy" id="13131"/>
    <lineage>
        <taxon>Eukaryota</taxon>
        <taxon>Metazoa</taxon>
        <taxon>Ecdysozoa</taxon>
        <taxon>Arthropoda</taxon>
        <taxon>Hexapoda</taxon>
        <taxon>Insecta</taxon>
        <taxon>Pterygota</taxon>
        <taxon>Neoptera</taxon>
        <taxon>Paraneoptera</taxon>
        <taxon>Hemiptera</taxon>
        <taxon>Sternorrhyncha</taxon>
        <taxon>Aphidomorpha</taxon>
        <taxon>Aphidoidea</taxon>
        <taxon>Aphididae</taxon>
        <taxon>Macrosiphini</taxon>
        <taxon>Macrosiphum</taxon>
    </lineage>
</organism>
<dbReference type="SMART" id="SM00595">
    <property type="entry name" value="MADF"/>
    <property type="match status" value="1"/>
</dbReference>
<evidence type="ECO:0000256" key="2">
    <source>
        <dbReference type="SAM" id="MobiDB-lite"/>
    </source>
</evidence>
<dbReference type="PROSITE" id="PS51029">
    <property type="entry name" value="MADF"/>
    <property type="match status" value="1"/>
</dbReference>
<dbReference type="Pfam" id="PF10545">
    <property type="entry name" value="MADF_DNA_bdg"/>
    <property type="match status" value="1"/>
</dbReference>
<reference evidence="5 6" key="1">
    <citation type="submission" date="2023-01" db="EMBL/GenBank/DDBJ databases">
        <authorList>
            <person name="Whitehead M."/>
        </authorList>
    </citation>
    <scope>NUCLEOTIDE SEQUENCE [LARGE SCALE GENOMIC DNA]</scope>
</reference>
<evidence type="ECO:0000259" key="3">
    <source>
        <dbReference type="PROSITE" id="PS51029"/>
    </source>
</evidence>
<dbReference type="InterPro" id="IPR006578">
    <property type="entry name" value="MADF-dom"/>
</dbReference>
<name>A0AAV0WGU6_9HEMI</name>
<sequence>MSFASFDTDKLIVEIERHPSLWDTSHSDYANKIIKQESWNDVCRIFKEGFDSMDAREKENYVQNLQRKWKSLRNSYAREQSKRKTMKSGSGSKSWKTYVYYNQLSFLSTCVGNQQTITNFNDNDAEQYADAEPTTDNEDNDNMNDSGREHADEDRITQSRPSKKIKTQNKDSESQLLLSIQKSLENRNEMTKSMDDPDRLFLLSLINDLKQVPEENKMEVKLSIMQTISNAKKSRQQNTHFSDGSYFDTQYQLNSTLHQYPTLYQRPQAYPNFQSLYPNVHPLQNNQHQRFRTPTPSSSQNILSNTEVDVSQSSSSSLASYVSQFNDTI</sequence>
<feature type="compositionally biased region" description="Basic and acidic residues" evidence="2">
    <location>
        <begin position="146"/>
        <end position="157"/>
    </location>
</feature>
<evidence type="ECO:0000313" key="5">
    <source>
        <dbReference type="EMBL" id="CAI6354998.1"/>
    </source>
</evidence>
<feature type="domain" description="MADF" evidence="3">
    <location>
        <begin position="10"/>
        <end position="112"/>
    </location>
</feature>
<evidence type="ECO:0000313" key="6">
    <source>
        <dbReference type="Proteomes" id="UP001160148"/>
    </source>
</evidence>
<feature type="region of interest" description="Disordered" evidence="2">
    <location>
        <begin position="121"/>
        <end position="174"/>
    </location>
</feature>
<dbReference type="PANTHER" id="PTHR12243">
    <property type="entry name" value="MADF DOMAIN TRANSCRIPTION FACTOR"/>
    <property type="match status" value="1"/>
</dbReference>
<protein>
    <recommendedName>
        <fullName evidence="7">MADF domain-containing protein</fullName>
    </recommendedName>
</protein>
<gene>
    <name evidence="5" type="ORF">MEUPH1_LOCUS10907</name>
</gene>
<dbReference type="GO" id="GO:0005634">
    <property type="term" value="C:nucleus"/>
    <property type="evidence" value="ECO:0007669"/>
    <property type="project" value="UniProtKB-SubCell"/>
</dbReference>
<dbReference type="AlphaFoldDB" id="A0AAV0WGU6"/>
<comment type="caution">
    <text evidence="5">The sequence shown here is derived from an EMBL/GenBank/DDBJ whole genome shotgun (WGS) entry which is preliminary data.</text>
</comment>
<dbReference type="EMBL" id="CARXXK010000002">
    <property type="protein sequence ID" value="CAI6354998.1"/>
    <property type="molecule type" value="Genomic_DNA"/>
</dbReference>
<dbReference type="PROSITE" id="PS51031">
    <property type="entry name" value="BESS"/>
    <property type="match status" value="1"/>
</dbReference>
<dbReference type="InterPro" id="IPR004210">
    <property type="entry name" value="BESS_motif"/>
</dbReference>
<feature type="domain" description="BESS" evidence="4">
    <location>
        <begin position="195"/>
        <end position="234"/>
    </location>
</feature>
<proteinExistence type="predicted"/>
<evidence type="ECO:0000256" key="1">
    <source>
        <dbReference type="PROSITE-ProRule" id="PRU00371"/>
    </source>
</evidence>
<dbReference type="Proteomes" id="UP001160148">
    <property type="component" value="Unassembled WGS sequence"/>
</dbReference>
<keyword evidence="6" id="KW-1185">Reference proteome</keyword>
<accession>A0AAV0WGU6</accession>
<dbReference type="GO" id="GO:0006357">
    <property type="term" value="P:regulation of transcription by RNA polymerase II"/>
    <property type="evidence" value="ECO:0007669"/>
    <property type="project" value="TreeGrafter"/>
</dbReference>
<keyword evidence="1" id="KW-0539">Nucleus</keyword>
<comment type="subcellular location">
    <subcellularLocation>
        <location evidence="1">Nucleus</location>
    </subcellularLocation>
</comment>
<evidence type="ECO:0008006" key="7">
    <source>
        <dbReference type="Google" id="ProtNLM"/>
    </source>
</evidence>